<organism evidence="2 3">
    <name type="scientific">Hyphomonas jannaschiana VP2</name>
    <dbReference type="NCBI Taxonomy" id="1280952"/>
    <lineage>
        <taxon>Bacteria</taxon>
        <taxon>Pseudomonadati</taxon>
        <taxon>Pseudomonadota</taxon>
        <taxon>Alphaproteobacteria</taxon>
        <taxon>Hyphomonadales</taxon>
        <taxon>Hyphomonadaceae</taxon>
        <taxon>Hyphomonas</taxon>
    </lineage>
</organism>
<dbReference type="InterPro" id="IPR013718">
    <property type="entry name" value="COQ9_C"/>
</dbReference>
<dbReference type="PATRIC" id="fig|1280952.3.peg.2517"/>
<dbReference type="OrthoDB" id="7201143at2"/>
<proteinExistence type="predicted"/>
<dbReference type="NCBIfam" id="TIGR02396">
    <property type="entry name" value="diverge_rpsU"/>
    <property type="match status" value="1"/>
</dbReference>
<evidence type="ECO:0000313" key="3">
    <source>
        <dbReference type="Proteomes" id="UP000024816"/>
    </source>
</evidence>
<dbReference type="STRING" id="1280952.HJA_12585"/>
<accession>A0A059F9U8</accession>
<dbReference type="Gene3D" id="1.10.357.10">
    <property type="entry name" value="Tetracycline Repressor, domain 2"/>
    <property type="match status" value="1"/>
</dbReference>
<protein>
    <submittedName>
        <fullName evidence="2">RpsU-divergently transcribed protein</fullName>
    </submittedName>
</protein>
<name>A0A059F9U8_9PROT</name>
<dbReference type="GO" id="GO:0008289">
    <property type="term" value="F:lipid binding"/>
    <property type="evidence" value="ECO:0007669"/>
    <property type="project" value="InterPro"/>
</dbReference>
<dbReference type="GO" id="GO:0006744">
    <property type="term" value="P:ubiquinone biosynthetic process"/>
    <property type="evidence" value="ECO:0007669"/>
    <property type="project" value="InterPro"/>
</dbReference>
<evidence type="ECO:0000313" key="2">
    <source>
        <dbReference type="EMBL" id="KCZ87375.1"/>
    </source>
</evidence>
<dbReference type="InterPro" id="IPR012762">
    <property type="entry name" value="Ubiq_biosynth_COQ9"/>
</dbReference>
<dbReference type="AlphaFoldDB" id="A0A059F9U8"/>
<dbReference type="eggNOG" id="COG5590">
    <property type="taxonomic scope" value="Bacteria"/>
</dbReference>
<gene>
    <name evidence="2" type="ORF">HJA_12585</name>
</gene>
<dbReference type="RefSeq" id="WP_051597659.1">
    <property type="nucleotide sequence ID" value="NZ_ARYJ01000008.1"/>
</dbReference>
<keyword evidence="3" id="KW-1185">Reference proteome</keyword>
<dbReference type="Proteomes" id="UP000024816">
    <property type="component" value="Unassembled WGS sequence"/>
</dbReference>
<evidence type="ECO:0000259" key="1">
    <source>
        <dbReference type="Pfam" id="PF08511"/>
    </source>
</evidence>
<feature type="domain" description="COQ9 C-terminal" evidence="1">
    <location>
        <begin position="119"/>
        <end position="183"/>
    </location>
</feature>
<sequence>MTVTPSRKLRRRWLDALLPEVAFDGWTEAAAARAASQAGLGEGERALAAPRGVIDLIDGFFEDAGEAAKADLAAQDLSAMRVPDKVKAGVLAWLKALEPHREAVRRAVSRGMVPWNAGPALQRGWAVADLIWDAAGDTAEDYNRYSKRGLLTAVLPPIVLYWLDNPSEEDLDEYIARRLAQVSGAGRTAGKILGPLLDAIGSKGPNSKKAPGARS</sequence>
<dbReference type="Pfam" id="PF08511">
    <property type="entry name" value="COQ9"/>
    <property type="match status" value="1"/>
</dbReference>
<comment type="caution">
    <text evidence="2">The sequence shown here is derived from an EMBL/GenBank/DDBJ whole genome shotgun (WGS) entry which is preliminary data.</text>
</comment>
<reference evidence="2 3" key="1">
    <citation type="journal article" date="2014" name="Antonie Van Leeuwenhoek">
        <title>Hyphomonas beringensis sp. nov. and Hyphomonas chukchiensis sp. nov., isolated from surface seawater of the Bering Sea and Chukchi Sea.</title>
        <authorList>
            <person name="Li C."/>
            <person name="Lai Q."/>
            <person name="Li G."/>
            <person name="Dong C."/>
            <person name="Wang J."/>
            <person name="Liao Y."/>
            <person name="Shao Z."/>
        </authorList>
    </citation>
    <scope>NUCLEOTIDE SEQUENCE [LARGE SCALE GENOMIC DNA]</scope>
    <source>
        <strain evidence="2 3">VP2</strain>
    </source>
</reference>
<dbReference type="EMBL" id="ARYJ01000008">
    <property type="protein sequence ID" value="KCZ87375.1"/>
    <property type="molecule type" value="Genomic_DNA"/>
</dbReference>